<evidence type="ECO:0000313" key="1">
    <source>
        <dbReference type="EMBL" id="CRZ05456.1"/>
    </source>
</evidence>
<organism evidence="1">
    <name type="scientific">Spongospora subterranea</name>
    <dbReference type="NCBI Taxonomy" id="70186"/>
    <lineage>
        <taxon>Eukaryota</taxon>
        <taxon>Sar</taxon>
        <taxon>Rhizaria</taxon>
        <taxon>Endomyxa</taxon>
        <taxon>Phytomyxea</taxon>
        <taxon>Plasmodiophorida</taxon>
        <taxon>Plasmodiophoridae</taxon>
        <taxon>Spongospora</taxon>
    </lineage>
</organism>
<protein>
    <submittedName>
        <fullName evidence="1">Uncharacterized protein</fullName>
    </submittedName>
</protein>
<reference evidence="1" key="1">
    <citation type="submission" date="2015-04" db="EMBL/GenBank/DDBJ databases">
        <title>The genome sequence of the plant pathogenic Rhizarian Plasmodiophora brassicae reveals insights in its biotrophic life cycle and the origin of chitin synthesis.</title>
        <authorList>
            <person name="Schwelm A."/>
            <person name="Fogelqvist J."/>
            <person name="Knaust A."/>
            <person name="Julke S."/>
            <person name="Lilja T."/>
            <person name="Dhandapani V."/>
            <person name="Bonilla-Rosso G."/>
            <person name="Karlsson M."/>
            <person name="Shevchenko A."/>
            <person name="Choi S.R."/>
            <person name="Kim H.G."/>
            <person name="Park J.Y."/>
            <person name="Lim Y.P."/>
            <person name="Ludwig-Muller J."/>
            <person name="Dixelius C."/>
        </authorList>
    </citation>
    <scope>NUCLEOTIDE SEQUENCE</scope>
    <source>
        <tissue evidence="1">Potato root galls</tissue>
    </source>
</reference>
<dbReference type="AlphaFoldDB" id="A0A0H5QV43"/>
<name>A0A0H5QV43_9EUKA</name>
<proteinExistence type="predicted"/>
<dbReference type="EMBL" id="HACM01005014">
    <property type="protein sequence ID" value="CRZ05456.1"/>
    <property type="molecule type" value="Transcribed_RNA"/>
</dbReference>
<accession>A0A0H5QV43</accession>
<sequence>MLLFAMIQGSTGSATQCISTENCVVSLQLVRNTEDSEEEDISTTRLAPQEGRPGKGIRLCLSAATVDLLDLFERLSLALFFALSGFSPFILKHSAVYNFEKLVLY</sequence>